<dbReference type="AlphaFoldDB" id="A0A6S6T341"/>
<reference evidence="1" key="1">
    <citation type="submission" date="2020-01" db="EMBL/GenBank/DDBJ databases">
        <authorList>
            <person name="Meier V. D."/>
            <person name="Meier V D."/>
        </authorList>
    </citation>
    <scope>NUCLEOTIDE SEQUENCE</scope>
    <source>
        <strain evidence="1">HLG_WM_MAG_04</strain>
    </source>
</reference>
<name>A0A6S6T341_9BACT</name>
<gene>
    <name evidence="1" type="ORF">HELGO_WM8114</name>
</gene>
<sequence>MHKIILALVLSSVLLLGKAIEPKVMRASDGHHRQYYSNSYHTHDREEQLISSTAEISSVISIEGTSQITSRQHHSPARLSYLDNNRIDIIQNIAKGQGEHLSTLLTMMNISNDKKKLEKIQKSFEKLIYLSHNDFLNKLKEL</sequence>
<dbReference type="InterPro" id="IPR021383">
    <property type="entry name" value="DUF3015"/>
</dbReference>
<dbReference type="EMBL" id="CACVAX010000050">
    <property type="protein sequence ID" value="CAA6817551.1"/>
    <property type="molecule type" value="Genomic_DNA"/>
</dbReference>
<protein>
    <submittedName>
        <fullName evidence="1">Uncharacterized protein</fullName>
    </submittedName>
</protein>
<organism evidence="1">
    <name type="scientific">uncultured Sulfurovum sp</name>
    <dbReference type="NCBI Taxonomy" id="269237"/>
    <lineage>
        <taxon>Bacteria</taxon>
        <taxon>Pseudomonadati</taxon>
        <taxon>Campylobacterota</taxon>
        <taxon>Epsilonproteobacteria</taxon>
        <taxon>Campylobacterales</taxon>
        <taxon>Sulfurovaceae</taxon>
        <taxon>Sulfurovum</taxon>
        <taxon>environmental samples</taxon>
    </lineage>
</organism>
<evidence type="ECO:0000313" key="1">
    <source>
        <dbReference type="EMBL" id="CAA6817551.1"/>
    </source>
</evidence>
<proteinExistence type="predicted"/>
<dbReference type="Pfam" id="PF11220">
    <property type="entry name" value="DUF3015"/>
    <property type="match status" value="1"/>
</dbReference>
<accession>A0A6S6T341</accession>